<protein>
    <submittedName>
        <fullName evidence="2">Uncharacterized protein</fullName>
    </submittedName>
</protein>
<dbReference type="OrthoDB" id="10379422at2759"/>
<evidence type="ECO:0000313" key="3">
    <source>
        <dbReference type="Proteomes" id="UP000277580"/>
    </source>
</evidence>
<dbReference type="InParanoid" id="A0A3N4KAH9"/>
<feature type="compositionally biased region" description="Polar residues" evidence="1">
    <location>
        <begin position="1"/>
        <end position="10"/>
    </location>
</feature>
<reference evidence="2 3" key="1">
    <citation type="journal article" date="2018" name="Nat. Ecol. Evol.">
        <title>Pezizomycetes genomes reveal the molecular basis of ectomycorrhizal truffle lifestyle.</title>
        <authorList>
            <person name="Murat C."/>
            <person name="Payen T."/>
            <person name="Noel B."/>
            <person name="Kuo A."/>
            <person name="Morin E."/>
            <person name="Chen J."/>
            <person name="Kohler A."/>
            <person name="Krizsan K."/>
            <person name="Balestrini R."/>
            <person name="Da Silva C."/>
            <person name="Montanini B."/>
            <person name="Hainaut M."/>
            <person name="Levati E."/>
            <person name="Barry K.W."/>
            <person name="Belfiori B."/>
            <person name="Cichocki N."/>
            <person name="Clum A."/>
            <person name="Dockter R.B."/>
            <person name="Fauchery L."/>
            <person name="Guy J."/>
            <person name="Iotti M."/>
            <person name="Le Tacon F."/>
            <person name="Lindquist E.A."/>
            <person name="Lipzen A."/>
            <person name="Malagnac F."/>
            <person name="Mello A."/>
            <person name="Molinier V."/>
            <person name="Miyauchi S."/>
            <person name="Poulain J."/>
            <person name="Riccioni C."/>
            <person name="Rubini A."/>
            <person name="Sitrit Y."/>
            <person name="Splivallo R."/>
            <person name="Traeger S."/>
            <person name="Wang M."/>
            <person name="Zifcakova L."/>
            <person name="Wipf D."/>
            <person name="Zambonelli A."/>
            <person name="Paolocci F."/>
            <person name="Nowrousian M."/>
            <person name="Ottonello S."/>
            <person name="Baldrian P."/>
            <person name="Spatafora J.W."/>
            <person name="Henrissat B."/>
            <person name="Nagy L.G."/>
            <person name="Aury J.M."/>
            <person name="Wincker P."/>
            <person name="Grigoriev I.V."/>
            <person name="Bonfante P."/>
            <person name="Martin F.M."/>
        </authorList>
    </citation>
    <scope>NUCLEOTIDE SEQUENCE [LARGE SCALE GENOMIC DNA]</scope>
    <source>
        <strain evidence="2 3">CCBAS932</strain>
    </source>
</reference>
<dbReference type="EMBL" id="ML119326">
    <property type="protein sequence ID" value="RPB06478.1"/>
    <property type="molecule type" value="Genomic_DNA"/>
</dbReference>
<organism evidence="2 3">
    <name type="scientific">Morchella conica CCBAS932</name>
    <dbReference type="NCBI Taxonomy" id="1392247"/>
    <lineage>
        <taxon>Eukaryota</taxon>
        <taxon>Fungi</taxon>
        <taxon>Dikarya</taxon>
        <taxon>Ascomycota</taxon>
        <taxon>Pezizomycotina</taxon>
        <taxon>Pezizomycetes</taxon>
        <taxon>Pezizales</taxon>
        <taxon>Morchellaceae</taxon>
        <taxon>Morchella</taxon>
    </lineage>
</organism>
<accession>A0A3N4KAH9</accession>
<dbReference type="AlphaFoldDB" id="A0A3N4KAH9"/>
<dbReference type="Proteomes" id="UP000277580">
    <property type="component" value="Unassembled WGS sequence"/>
</dbReference>
<gene>
    <name evidence="2" type="ORF">P167DRAFT_149388</name>
</gene>
<sequence length="170" mass="19349">MTNTLSSNANIHAITPNDGPWWHPDDPPETPELLNPLDHTLGDLLYHSIKSCKDRMIPWRAGYSLRYVRIFAIGVKVRSGDQHISRAYELRQDSFEMEPDELHLAAELAPSGTEYTFENSGVRVAIRVIEPNSRYIRDMGQRAAPPTGAWERAFRNSFRRDPLQAPGLTH</sequence>
<name>A0A3N4KAH9_9PEZI</name>
<evidence type="ECO:0000313" key="2">
    <source>
        <dbReference type="EMBL" id="RPB06478.1"/>
    </source>
</evidence>
<feature type="region of interest" description="Disordered" evidence="1">
    <location>
        <begin position="1"/>
        <end position="29"/>
    </location>
</feature>
<proteinExistence type="predicted"/>
<evidence type="ECO:0000256" key="1">
    <source>
        <dbReference type="SAM" id="MobiDB-lite"/>
    </source>
</evidence>
<keyword evidence="3" id="KW-1185">Reference proteome</keyword>